<dbReference type="RefSeq" id="WP_015213795.1">
    <property type="nucleotide sequence ID" value="NC_019771.1"/>
</dbReference>
<organism evidence="3 4">
    <name type="scientific">Anabaena cylindrica (strain ATCC 27899 / PCC 7122)</name>
    <dbReference type="NCBI Taxonomy" id="272123"/>
    <lineage>
        <taxon>Bacteria</taxon>
        <taxon>Bacillati</taxon>
        <taxon>Cyanobacteriota</taxon>
        <taxon>Cyanophyceae</taxon>
        <taxon>Nostocales</taxon>
        <taxon>Nostocaceae</taxon>
        <taxon>Anabaena</taxon>
    </lineage>
</organism>
<evidence type="ECO:0000256" key="1">
    <source>
        <dbReference type="SAM" id="Coils"/>
    </source>
</evidence>
<reference evidence="4" key="1">
    <citation type="journal article" date="2013" name="Proc. Natl. Acad. Sci. U.S.A.">
        <title>Improving the coverage of the cyanobacterial phylum using diversity-driven genome sequencing.</title>
        <authorList>
            <person name="Shih P.M."/>
            <person name="Wu D."/>
            <person name="Latifi A."/>
            <person name="Axen S.D."/>
            <person name="Fewer D.P."/>
            <person name="Talla E."/>
            <person name="Calteau A."/>
            <person name="Cai F."/>
            <person name="Tandeau de Marsac N."/>
            <person name="Rippka R."/>
            <person name="Herdman M."/>
            <person name="Sivonen K."/>
            <person name="Coursin T."/>
            <person name="Laurent T."/>
            <person name="Goodwin L."/>
            <person name="Nolan M."/>
            <person name="Davenport K.W."/>
            <person name="Han C.S."/>
            <person name="Rubin E.M."/>
            <person name="Eisen J.A."/>
            <person name="Woyke T."/>
            <person name="Gugger M."/>
            <person name="Kerfeld C.A."/>
        </authorList>
    </citation>
    <scope>NUCLEOTIDE SEQUENCE [LARGE SCALE GENOMIC DNA]</scope>
    <source>
        <strain evidence="4">ATCC 27899 / PCC 7122</strain>
    </source>
</reference>
<dbReference type="HOGENOM" id="CLU_1064134_0_0_3"/>
<dbReference type="Proteomes" id="UP000010474">
    <property type="component" value="Chromosome"/>
</dbReference>
<accession>K9ZD85</accession>
<feature type="coiled-coil region" evidence="1">
    <location>
        <begin position="165"/>
        <end position="196"/>
    </location>
</feature>
<name>K9ZD85_ANACC</name>
<dbReference type="AlphaFoldDB" id="K9ZD85"/>
<feature type="transmembrane region" description="Helical" evidence="2">
    <location>
        <begin position="30"/>
        <end position="52"/>
    </location>
</feature>
<feature type="transmembrane region" description="Helical" evidence="2">
    <location>
        <begin position="6"/>
        <end position="23"/>
    </location>
</feature>
<protein>
    <submittedName>
        <fullName evidence="3">Uncharacterized protein</fullName>
    </submittedName>
</protein>
<keyword evidence="2" id="KW-1133">Transmembrane helix</keyword>
<evidence type="ECO:0000313" key="3">
    <source>
        <dbReference type="EMBL" id="AFZ57146.1"/>
    </source>
</evidence>
<dbReference type="PATRIC" id="fig|272123.3.peg.1794"/>
<gene>
    <name evidence="3" type="ordered locus">Anacy_1645</name>
</gene>
<keyword evidence="2" id="KW-0472">Membrane</keyword>
<keyword evidence="4" id="KW-1185">Reference proteome</keyword>
<keyword evidence="2" id="KW-0812">Transmembrane</keyword>
<dbReference type="OrthoDB" id="10008900at2"/>
<dbReference type="STRING" id="272123.Anacy_1645"/>
<keyword evidence="1" id="KW-0175">Coiled coil</keyword>
<dbReference type="EMBL" id="CP003659">
    <property type="protein sequence ID" value="AFZ57146.1"/>
    <property type="molecule type" value="Genomic_DNA"/>
</dbReference>
<evidence type="ECO:0000313" key="4">
    <source>
        <dbReference type="Proteomes" id="UP000010474"/>
    </source>
</evidence>
<evidence type="ECO:0000256" key="2">
    <source>
        <dbReference type="SAM" id="Phobius"/>
    </source>
</evidence>
<sequence>MPQFQIIITAIFCIAIFSCWLVFSKDFNVGIAPIVAIGFLSLSLGLLFWVFLTPSGKNFAQNYNKICNKIQLEKLKIESNYMEMMCDFKNLSTFQQVEEWDKKAQAKIEELINIANNLETEVTQNNKILDYLIMGIKEQYIVFLASIVEKLQEFIDFTPNSPKEQKILLKELKQQKKELQLQKRELIANMRSIQADSRSRSIYAGRDFLGIYNSKLAAHERRRIRYQKEKALRPSEDMKVAIDRQILQIDKDIIWVEKFSE</sequence>
<dbReference type="KEGG" id="acy:Anacy_1645"/>
<proteinExistence type="predicted"/>